<feature type="domain" description="DUF4377" evidence="3">
    <location>
        <begin position="217"/>
        <end position="299"/>
    </location>
</feature>
<evidence type="ECO:0000313" key="4">
    <source>
        <dbReference type="EMBL" id="GHD32656.1"/>
    </source>
</evidence>
<proteinExistence type="predicted"/>
<evidence type="ECO:0000259" key="3">
    <source>
        <dbReference type="Pfam" id="PF14302"/>
    </source>
</evidence>
<dbReference type="Pfam" id="PF14302">
    <property type="entry name" value="DUF4377"/>
    <property type="match status" value="1"/>
</dbReference>
<evidence type="ECO:0000256" key="1">
    <source>
        <dbReference type="SAM" id="SignalP"/>
    </source>
</evidence>
<organism evidence="4 5">
    <name type="scientific">Psychrobacter glaciei</name>
    <dbReference type="NCBI Taxonomy" id="619771"/>
    <lineage>
        <taxon>Bacteria</taxon>
        <taxon>Pseudomonadati</taxon>
        <taxon>Pseudomonadota</taxon>
        <taxon>Gammaproteobacteria</taxon>
        <taxon>Moraxellales</taxon>
        <taxon>Moraxellaceae</taxon>
        <taxon>Psychrobacter</taxon>
    </lineage>
</organism>
<name>A0ABQ3GQL1_9GAMM</name>
<keyword evidence="5" id="KW-1185">Reference proteome</keyword>
<evidence type="ECO:0000259" key="2">
    <source>
        <dbReference type="Pfam" id="PF03724"/>
    </source>
</evidence>
<dbReference type="EMBL" id="BMZR01000003">
    <property type="protein sequence ID" value="GHD32656.1"/>
    <property type="molecule type" value="Genomic_DNA"/>
</dbReference>
<dbReference type="Pfam" id="PF03724">
    <property type="entry name" value="META"/>
    <property type="match status" value="1"/>
</dbReference>
<dbReference type="RefSeq" id="WP_189584241.1">
    <property type="nucleotide sequence ID" value="NZ_BMZR01000003.1"/>
</dbReference>
<protein>
    <recommendedName>
        <fullName evidence="6">META domain-containing protein</fullName>
    </recommendedName>
</protein>
<comment type="caution">
    <text evidence="4">The sequence shown here is derived from an EMBL/GenBank/DDBJ whole genome shotgun (WGS) entry which is preliminary data.</text>
</comment>
<gene>
    <name evidence="4" type="ORF">GCM10016272_15630</name>
</gene>
<keyword evidence="1" id="KW-0732">Signal</keyword>
<evidence type="ECO:0000313" key="5">
    <source>
        <dbReference type="Proteomes" id="UP000610203"/>
    </source>
</evidence>
<reference evidence="5" key="1">
    <citation type="journal article" date="2019" name="Int. J. Syst. Evol. Microbiol.">
        <title>The Global Catalogue of Microorganisms (GCM) 10K type strain sequencing project: providing services to taxonomists for standard genome sequencing and annotation.</title>
        <authorList>
            <consortium name="The Broad Institute Genomics Platform"/>
            <consortium name="The Broad Institute Genome Sequencing Center for Infectious Disease"/>
            <person name="Wu L."/>
            <person name="Ma J."/>
        </authorList>
    </citation>
    <scope>NUCLEOTIDE SEQUENCE [LARGE SCALE GENOMIC DNA]</scope>
    <source>
        <strain evidence="5">KCTC 42280</strain>
    </source>
</reference>
<feature type="chain" id="PRO_5046104858" description="META domain-containing protein" evidence="1">
    <location>
        <begin position="28"/>
        <end position="304"/>
    </location>
</feature>
<feature type="domain" description="DUF306" evidence="2">
    <location>
        <begin position="83"/>
        <end position="180"/>
    </location>
</feature>
<evidence type="ECO:0008006" key="6">
    <source>
        <dbReference type="Google" id="ProtNLM"/>
    </source>
</evidence>
<dbReference type="Gene3D" id="2.40.128.270">
    <property type="match status" value="1"/>
</dbReference>
<dbReference type="InterPro" id="IPR025485">
    <property type="entry name" value="DUF4377"/>
</dbReference>
<dbReference type="InterPro" id="IPR005184">
    <property type="entry name" value="DUF306_Meta_HslJ"/>
</dbReference>
<accession>A0ABQ3GQL1</accession>
<feature type="signal peptide" evidence="1">
    <location>
        <begin position="1"/>
        <end position="27"/>
    </location>
</feature>
<dbReference type="Proteomes" id="UP000610203">
    <property type="component" value="Unassembled WGS sequence"/>
</dbReference>
<dbReference type="InterPro" id="IPR038670">
    <property type="entry name" value="HslJ-like_sf"/>
</dbReference>
<dbReference type="InterPro" id="IPR053147">
    <property type="entry name" value="Hsp_HslJ-like"/>
</dbReference>
<dbReference type="PROSITE" id="PS51257">
    <property type="entry name" value="PROKAR_LIPOPROTEIN"/>
    <property type="match status" value="1"/>
</dbReference>
<dbReference type="PANTHER" id="PTHR35535:SF2">
    <property type="entry name" value="DUF306 DOMAIN-CONTAINING PROTEIN"/>
    <property type="match status" value="1"/>
</dbReference>
<sequence length="304" mass="33046">MVDIKRQPITKLLLLPSVLAVSLTLGACQKNAPSTESEGTDATASAEMRATLANTEAEPDANEAVAASEVTELSVEQQMIGNLARHRWTLMTAKGASDQPLAPLINIKDQVTLLFNQGQDTLSYSVGCNTMSAAYELQAQRLTIEDSMSTKMSCGNLDSAESLLNTLMQGSSELTVTEGETPLLTQVTNDSMTLIWTGRLTSQAKYNSKGETVFWAVSSEKIACGDADSRMCLQVKPVTYDDQGLKTSEGKWTAFKGDIDGYQHDGMHEEVLRLQRYHIDNNENAEGEEYAYVLDAVIESAVAE</sequence>
<dbReference type="PANTHER" id="PTHR35535">
    <property type="entry name" value="HEAT SHOCK PROTEIN HSLJ"/>
    <property type="match status" value="1"/>
</dbReference>